<evidence type="ECO:0000256" key="1">
    <source>
        <dbReference type="SAM" id="SignalP"/>
    </source>
</evidence>
<gene>
    <name evidence="2" type="ORF">SAMN05421693_11031</name>
</gene>
<name>A0A1H9BPS8_9GAMM</name>
<dbReference type="Proteomes" id="UP000199496">
    <property type="component" value="Unassembled WGS sequence"/>
</dbReference>
<accession>A0A1H9BPS8</accession>
<sequence>MSHPSLIRPLRYLCCLLLLAGLTVPAGPASAHPHAWIDLEVTAVFNEAGQITALRQTWLMDPFYSIFLLDEMAHNAAGDSQEEKLADIARQVIENLTDYHFFTEIHHGDQVIRDVRAKNPALKEVNGRLALSFSLHVQQPVDPTQAPLRYAVFDPTYFIEILHAENTAPHLEGGSERCEIRIRQPRPDPVMVARAMSLDYDQTGDPDLGKHFAERAEIRCTD</sequence>
<reference evidence="2 3" key="1">
    <citation type="submission" date="2016-10" db="EMBL/GenBank/DDBJ databases">
        <authorList>
            <person name="de Groot N.N."/>
        </authorList>
    </citation>
    <scope>NUCLEOTIDE SEQUENCE [LARGE SCALE GENOMIC DNA]</scope>
    <source>
        <strain evidence="2 3">B7-7</strain>
    </source>
</reference>
<keyword evidence="3" id="KW-1185">Reference proteome</keyword>
<feature type="chain" id="PRO_5011663375" evidence="1">
    <location>
        <begin position="32"/>
        <end position="222"/>
    </location>
</feature>
<dbReference type="EMBL" id="FOFO01000010">
    <property type="protein sequence ID" value="SEP90895.1"/>
    <property type="molecule type" value="Genomic_DNA"/>
</dbReference>
<dbReference type="Pfam" id="PF06226">
    <property type="entry name" value="DUF1007"/>
    <property type="match status" value="1"/>
</dbReference>
<protein>
    <submittedName>
        <fullName evidence="2">ABC-type uncharacterized transport system, substrate-binding protein</fullName>
    </submittedName>
</protein>
<keyword evidence="1" id="KW-0732">Signal</keyword>
<dbReference type="InterPro" id="IPR010412">
    <property type="entry name" value="DUF1007"/>
</dbReference>
<proteinExistence type="predicted"/>
<evidence type="ECO:0000313" key="2">
    <source>
        <dbReference type="EMBL" id="SEP90895.1"/>
    </source>
</evidence>
<evidence type="ECO:0000313" key="3">
    <source>
        <dbReference type="Proteomes" id="UP000199496"/>
    </source>
</evidence>
<dbReference type="RefSeq" id="WP_090205535.1">
    <property type="nucleotide sequence ID" value="NZ_FOFO01000010.1"/>
</dbReference>
<dbReference type="STRING" id="867345.SAMN05421693_11031"/>
<dbReference type="OrthoDB" id="5781652at2"/>
<organism evidence="2 3">
    <name type="scientific">Ectothiorhodospira magna</name>
    <dbReference type="NCBI Taxonomy" id="867345"/>
    <lineage>
        <taxon>Bacteria</taxon>
        <taxon>Pseudomonadati</taxon>
        <taxon>Pseudomonadota</taxon>
        <taxon>Gammaproteobacteria</taxon>
        <taxon>Chromatiales</taxon>
        <taxon>Ectothiorhodospiraceae</taxon>
        <taxon>Ectothiorhodospira</taxon>
    </lineage>
</organism>
<feature type="signal peptide" evidence="1">
    <location>
        <begin position="1"/>
        <end position="31"/>
    </location>
</feature>
<dbReference type="AlphaFoldDB" id="A0A1H9BPS8"/>